<organism evidence="6 7">
    <name type="scientific">Diaporthe eres</name>
    <name type="common">Phomopsis oblonga</name>
    <dbReference type="NCBI Taxonomy" id="83184"/>
    <lineage>
        <taxon>Eukaryota</taxon>
        <taxon>Fungi</taxon>
        <taxon>Dikarya</taxon>
        <taxon>Ascomycota</taxon>
        <taxon>Pezizomycotina</taxon>
        <taxon>Sordariomycetes</taxon>
        <taxon>Sordariomycetidae</taxon>
        <taxon>Diaporthales</taxon>
        <taxon>Diaporthaceae</taxon>
        <taxon>Diaporthe</taxon>
        <taxon>Diaporthe eres species complex</taxon>
    </lineage>
</organism>
<dbReference type="Gene3D" id="3.40.462.20">
    <property type="match status" value="1"/>
</dbReference>
<dbReference type="InterPro" id="IPR036318">
    <property type="entry name" value="FAD-bd_PCMH-like_sf"/>
</dbReference>
<dbReference type="SUPFAM" id="SSF56176">
    <property type="entry name" value="FAD-binding/transporter-associated domain-like"/>
    <property type="match status" value="1"/>
</dbReference>
<evidence type="ECO:0000313" key="6">
    <source>
        <dbReference type="EMBL" id="KAK7727582.1"/>
    </source>
</evidence>
<evidence type="ECO:0000256" key="4">
    <source>
        <dbReference type="ARBA" id="ARBA00023002"/>
    </source>
</evidence>
<dbReference type="Proteomes" id="UP001430848">
    <property type="component" value="Unassembled WGS sequence"/>
</dbReference>
<dbReference type="InterPro" id="IPR050416">
    <property type="entry name" value="FAD-linked_Oxidoreductase"/>
</dbReference>
<keyword evidence="2" id="KW-0285">Flavoprotein</keyword>
<evidence type="ECO:0000256" key="3">
    <source>
        <dbReference type="ARBA" id="ARBA00022827"/>
    </source>
</evidence>
<protein>
    <recommendedName>
        <fullName evidence="5">FAD-binding PCMH-type domain-containing protein</fullName>
    </recommendedName>
</protein>
<evidence type="ECO:0000256" key="2">
    <source>
        <dbReference type="ARBA" id="ARBA00022630"/>
    </source>
</evidence>
<keyword evidence="4" id="KW-0560">Oxidoreductase</keyword>
<keyword evidence="3" id="KW-0274">FAD</keyword>
<proteinExistence type="inferred from homology"/>
<accession>A0ABR1P6B8</accession>
<evidence type="ECO:0000259" key="5">
    <source>
        <dbReference type="PROSITE" id="PS51387"/>
    </source>
</evidence>
<dbReference type="InterPro" id="IPR016169">
    <property type="entry name" value="FAD-bd_PCMH_sub2"/>
</dbReference>
<reference evidence="6 7" key="1">
    <citation type="submission" date="2024-02" db="EMBL/GenBank/DDBJ databases">
        <title>De novo assembly and annotation of 12 fungi associated with fruit tree decline syndrome in Ontario, Canada.</title>
        <authorList>
            <person name="Sulman M."/>
            <person name="Ellouze W."/>
            <person name="Ilyukhin E."/>
        </authorList>
    </citation>
    <scope>NUCLEOTIDE SEQUENCE [LARGE SCALE GENOMIC DNA]</scope>
    <source>
        <strain evidence="6 7">M169</strain>
    </source>
</reference>
<keyword evidence="7" id="KW-1185">Reference proteome</keyword>
<dbReference type="PANTHER" id="PTHR42973:SF22">
    <property type="entry name" value="FAD-BINDING PCMH-TYPE DOMAIN-CONTAINING PROTEIN-RELATED"/>
    <property type="match status" value="1"/>
</dbReference>
<sequence length="483" mass="51130">MSSPAVDALKELFPVEQLALPGTDEYAKLNSSYLSFLESEIAPAAIFLPKTADEVAKFITAIKSFALDGSAKFAIRGAGQQPLPGCANVQGGVTVDLRHLTGVEVKEGSVAIAAGERWVNVYDKVQQHGLGVTGSRSALGGIGGLALAGGLSIFSSREGFICDNVTNFEVVLASGETVNANASENADLWRALRGGGNNLGVVTRFDLRTFPQGTFWGGAVLYFPPSFPGQVEALVSELNKPDASDETHLMLSIGYSASYMQLGGTLCMNQVYHTGPRAAEDGAPAVLDPFVKVSPQVEQLNSVRSLTLRDAAGEQAAQSADGVRCAYMNTTVKADAATLNAAAEAYLAAIEPLKGCEGITCSLTLQPYSASLLRKSAELGGNVLGLDAADGPLVSILALTWWKDKADDGKIVGTFRKVIETIDRDAASRGTAVPFKYMNYAWDFQDPIGSYGDKNKTFLQEVSRKYDPDGVFQKGVPGGFKLF</sequence>
<dbReference type="EMBL" id="JAKNSF020000037">
    <property type="protein sequence ID" value="KAK7727582.1"/>
    <property type="molecule type" value="Genomic_DNA"/>
</dbReference>
<name>A0ABR1P6B8_DIAER</name>
<dbReference type="InterPro" id="IPR016166">
    <property type="entry name" value="FAD-bd_PCMH"/>
</dbReference>
<comment type="similarity">
    <text evidence="1">Belongs to the oxygen-dependent FAD-linked oxidoreductase family.</text>
</comment>
<evidence type="ECO:0000256" key="1">
    <source>
        <dbReference type="ARBA" id="ARBA00005466"/>
    </source>
</evidence>
<dbReference type="InterPro" id="IPR016167">
    <property type="entry name" value="FAD-bd_PCMH_sub1"/>
</dbReference>
<feature type="domain" description="FAD-binding PCMH-type" evidence="5">
    <location>
        <begin position="39"/>
        <end position="212"/>
    </location>
</feature>
<dbReference type="Pfam" id="PF01565">
    <property type="entry name" value="FAD_binding_4"/>
    <property type="match status" value="1"/>
</dbReference>
<comment type="caution">
    <text evidence="6">The sequence shown here is derived from an EMBL/GenBank/DDBJ whole genome shotgun (WGS) entry which is preliminary data.</text>
</comment>
<evidence type="ECO:0000313" key="7">
    <source>
        <dbReference type="Proteomes" id="UP001430848"/>
    </source>
</evidence>
<gene>
    <name evidence="6" type="ORF">SLS63_007024</name>
</gene>
<dbReference type="InterPro" id="IPR006094">
    <property type="entry name" value="Oxid_FAD_bind_N"/>
</dbReference>
<dbReference type="Gene3D" id="3.30.43.10">
    <property type="entry name" value="Uridine Diphospho-n-acetylenolpyruvylglucosamine Reductase, domain 2"/>
    <property type="match status" value="1"/>
</dbReference>
<dbReference type="PANTHER" id="PTHR42973">
    <property type="entry name" value="BINDING OXIDOREDUCTASE, PUTATIVE (AFU_ORTHOLOGUE AFUA_1G17690)-RELATED"/>
    <property type="match status" value="1"/>
</dbReference>
<dbReference type="Gene3D" id="3.30.465.10">
    <property type="match status" value="1"/>
</dbReference>
<dbReference type="PROSITE" id="PS51387">
    <property type="entry name" value="FAD_PCMH"/>
    <property type="match status" value="1"/>
</dbReference>